<name>A0A246GCB9_9FLAO</name>
<accession>A0A246GCB9</accession>
<evidence type="ECO:0000313" key="1">
    <source>
        <dbReference type="EMBL" id="OWP76881.1"/>
    </source>
</evidence>
<dbReference type="EMBL" id="MTCY01000022">
    <property type="protein sequence ID" value="OWP76881.1"/>
    <property type="molecule type" value="Genomic_DNA"/>
</dbReference>
<dbReference type="PROSITE" id="PS51257">
    <property type="entry name" value="PROKAR_LIPOPROTEIN"/>
    <property type="match status" value="1"/>
</dbReference>
<dbReference type="Proteomes" id="UP000198034">
    <property type="component" value="Unassembled WGS sequence"/>
</dbReference>
<dbReference type="AlphaFoldDB" id="A0A246GCB9"/>
<protein>
    <submittedName>
        <fullName evidence="1">Uncharacterized protein</fullName>
    </submittedName>
</protein>
<comment type="caution">
    <text evidence="1">The sequence shown here is derived from an EMBL/GenBank/DDBJ whole genome shotgun (WGS) entry which is preliminary data.</text>
</comment>
<reference evidence="1 2" key="1">
    <citation type="journal article" date="2017" name="Infect. Genet. Evol.">
        <title>Comparative genome analysis of fish pathogen Flavobacterium columnare reveals extensive sequence diversity within the species.</title>
        <authorList>
            <person name="Kayansamruaj P."/>
            <person name="Dong H.T."/>
            <person name="Hirono I."/>
            <person name="Kondo H."/>
            <person name="Senapin S."/>
            <person name="Rodkhum C."/>
        </authorList>
    </citation>
    <scope>NUCLEOTIDE SEQUENCE [LARGE SCALE GENOMIC DNA]</scope>
    <source>
        <strain evidence="1 2">1214</strain>
    </source>
</reference>
<organism evidence="1 2">
    <name type="scientific">Flavobacterium columnare</name>
    <dbReference type="NCBI Taxonomy" id="996"/>
    <lineage>
        <taxon>Bacteria</taxon>
        <taxon>Pseudomonadati</taxon>
        <taxon>Bacteroidota</taxon>
        <taxon>Flavobacteriia</taxon>
        <taxon>Flavobacteriales</taxon>
        <taxon>Flavobacteriaceae</taxon>
        <taxon>Flavobacterium</taxon>
    </lineage>
</organism>
<sequence length="470" mass="54300">MRKIILFLSITLFLSCSKDTEFIDLNTTNNSINVASLVPDEKELKEYFNIEFTQDIDQAINNIETIKELKKIGRKKILVENTLVETKDAKKGTIIVKISGKVDNNAFSRTYTFLGFIQSSYDSHIARNIKIKWKAEFQNNPEELANIDFDALYRLKKTDLFSIEYLTKWVDLYSTKPNTNQLYKFTSEDLKDIKIEKVVYDGYSGIDINLKYKNNESVAVFLKFDKDNYYKTKVSLNENEIKKYYAQGVYQNFNSFYRRLTNLSNENDFVLKIKSLGGSPNILFNKELNTISCEFLLLTKEGDQLAYFTHEFKGFKPLSDLSKELVVQTTDDLNFYMKELLKDTPDGDVTGIISKGRISLNLYEKTQFAIIRKDHIIDNIDQNLVIRLPNNQLALKLKNAIVKSVIGSFDFSALLPSSENAIHQDILLINPVFKVYSAIKKHDKLIVELELKKANFLTIQNIQKTIEIKL</sequence>
<gene>
    <name evidence="1" type="ORF">BWK62_08825</name>
</gene>
<proteinExistence type="predicted"/>
<evidence type="ECO:0000313" key="2">
    <source>
        <dbReference type="Proteomes" id="UP000198034"/>
    </source>
</evidence>